<dbReference type="Proteomes" id="UP000652761">
    <property type="component" value="Unassembled WGS sequence"/>
</dbReference>
<keyword evidence="2" id="KW-1185">Reference proteome</keyword>
<feature type="non-terminal residue" evidence="1">
    <location>
        <position position="1"/>
    </location>
</feature>
<evidence type="ECO:0000313" key="2">
    <source>
        <dbReference type="Proteomes" id="UP000652761"/>
    </source>
</evidence>
<dbReference type="AlphaFoldDB" id="A0A843VWX7"/>
<reference evidence="1" key="1">
    <citation type="submission" date="2017-07" db="EMBL/GenBank/DDBJ databases">
        <title>Taro Niue Genome Assembly and Annotation.</title>
        <authorList>
            <person name="Atibalentja N."/>
            <person name="Keating K."/>
            <person name="Fields C.J."/>
        </authorList>
    </citation>
    <scope>NUCLEOTIDE SEQUENCE</scope>
    <source>
        <strain evidence="1">Niue_2</strain>
        <tissue evidence="1">Leaf</tissue>
    </source>
</reference>
<comment type="caution">
    <text evidence="1">The sequence shown here is derived from an EMBL/GenBank/DDBJ whole genome shotgun (WGS) entry which is preliminary data.</text>
</comment>
<evidence type="ECO:0000313" key="1">
    <source>
        <dbReference type="EMBL" id="MQL95659.1"/>
    </source>
</evidence>
<protein>
    <submittedName>
        <fullName evidence="1">Uncharacterized protein</fullName>
    </submittedName>
</protein>
<gene>
    <name evidence="1" type="ORF">Taro_028327</name>
</gene>
<dbReference type="EMBL" id="NMUH01001817">
    <property type="protein sequence ID" value="MQL95659.1"/>
    <property type="molecule type" value="Genomic_DNA"/>
</dbReference>
<sequence length="59" mass="6466">MSARCGGGILVSVERTGVMSEERTGVMSDMYDVRGTDGALFEQSPNLRQSFFSSHFSLM</sequence>
<organism evidence="1 2">
    <name type="scientific">Colocasia esculenta</name>
    <name type="common">Wild taro</name>
    <name type="synonym">Arum esculentum</name>
    <dbReference type="NCBI Taxonomy" id="4460"/>
    <lineage>
        <taxon>Eukaryota</taxon>
        <taxon>Viridiplantae</taxon>
        <taxon>Streptophyta</taxon>
        <taxon>Embryophyta</taxon>
        <taxon>Tracheophyta</taxon>
        <taxon>Spermatophyta</taxon>
        <taxon>Magnoliopsida</taxon>
        <taxon>Liliopsida</taxon>
        <taxon>Araceae</taxon>
        <taxon>Aroideae</taxon>
        <taxon>Colocasieae</taxon>
        <taxon>Colocasia</taxon>
    </lineage>
</organism>
<name>A0A843VWX7_COLES</name>
<proteinExistence type="predicted"/>
<accession>A0A843VWX7</accession>